<evidence type="ECO:0000313" key="3">
    <source>
        <dbReference type="EMBL" id="ELZ82508.1"/>
    </source>
</evidence>
<evidence type="ECO:0000256" key="1">
    <source>
        <dbReference type="SAM" id="MobiDB-lite"/>
    </source>
</evidence>
<keyword evidence="4" id="KW-1185">Reference proteome</keyword>
<feature type="transmembrane region" description="Helical" evidence="2">
    <location>
        <begin position="75"/>
        <end position="93"/>
    </location>
</feature>
<sequence length="166" mass="16850">MQRSDQRESERSAEDILSDLDLGEDESSSPPPTQSGGGKTGRFDGLFSARTFLLALALSIGGLVVGGAIPIVGFIGRFVGIAAAGFLLGLVGSKRRYVEIGLAGAIAAGLAFVLSTLASVFAPFAVQLLADYGLAIAGVGALSGGLAGLVGHYLGRDLRDGLTRDV</sequence>
<keyword evidence="2" id="KW-1133">Transmembrane helix</keyword>
<feature type="compositionally biased region" description="Basic and acidic residues" evidence="1">
    <location>
        <begin position="1"/>
        <end position="14"/>
    </location>
</feature>
<comment type="caution">
    <text evidence="3">The sequence shown here is derived from an EMBL/GenBank/DDBJ whole genome shotgun (WGS) entry which is preliminary data.</text>
</comment>
<feature type="compositionally biased region" description="Acidic residues" evidence="1">
    <location>
        <begin position="16"/>
        <end position="27"/>
    </location>
</feature>
<dbReference type="Proteomes" id="UP000011612">
    <property type="component" value="Unassembled WGS sequence"/>
</dbReference>
<evidence type="ECO:0000313" key="4">
    <source>
        <dbReference type="Proteomes" id="UP000011612"/>
    </source>
</evidence>
<dbReference type="EMBL" id="AOLK01000022">
    <property type="protein sequence ID" value="ELZ82508.1"/>
    <property type="molecule type" value="Genomic_DNA"/>
</dbReference>
<reference evidence="3 4" key="1">
    <citation type="journal article" date="2014" name="PLoS Genet.">
        <title>Phylogenetically driven sequencing of extremely halophilic archaea reveals strategies for static and dynamic osmo-response.</title>
        <authorList>
            <person name="Becker E.A."/>
            <person name="Seitzer P.M."/>
            <person name="Tritt A."/>
            <person name="Larsen D."/>
            <person name="Krusor M."/>
            <person name="Yao A.I."/>
            <person name="Wu D."/>
            <person name="Madern D."/>
            <person name="Eisen J.A."/>
            <person name="Darling A.E."/>
            <person name="Facciotti M.T."/>
        </authorList>
    </citation>
    <scope>NUCLEOTIDE SEQUENCE [LARGE SCALE GENOMIC DNA]</scope>
    <source>
        <strain evidence="3 4">ATCC BAA-1513</strain>
    </source>
</reference>
<dbReference type="PATRIC" id="fig|1230453.4.peg.3088"/>
<accession>M0HFG4</accession>
<name>M0HFG4_HALEO</name>
<feature type="transmembrane region" description="Helical" evidence="2">
    <location>
        <begin position="132"/>
        <end position="154"/>
    </location>
</feature>
<protein>
    <submittedName>
        <fullName evidence="3">Uncharacterized protein</fullName>
    </submittedName>
</protein>
<gene>
    <name evidence="3" type="ORF">C453_15523</name>
</gene>
<organism evidence="3 4">
    <name type="scientific">Haloferax elongans ATCC BAA-1513</name>
    <dbReference type="NCBI Taxonomy" id="1230453"/>
    <lineage>
        <taxon>Archaea</taxon>
        <taxon>Methanobacteriati</taxon>
        <taxon>Methanobacteriota</taxon>
        <taxon>Stenosarchaea group</taxon>
        <taxon>Halobacteria</taxon>
        <taxon>Halobacteriales</taxon>
        <taxon>Haloferacaceae</taxon>
        <taxon>Haloferax</taxon>
    </lineage>
</organism>
<keyword evidence="2" id="KW-0472">Membrane</keyword>
<feature type="transmembrane region" description="Helical" evidence="2">
    <location>
        <begin position="52"/>
        <end position="69"/>
    </location>
</feature>
<evidence type="ECO:0000256" key="2">
    <source>
        <dbReference type="SAM" id="Phobius"/>
    </source>
</evidence>
<dbReference type="OrthoDB" id="242095at2157"/>
<dbReference type="RefSeq" id="WP_008325843.1">
    <property type="nucleotide sequence ID" value="NZ_AOLK01000022.1"/>
</dbReference>
<feature type="transmembrane region" description="Helical" evidence="2">
    <location>
        <begin position="100"/>
        <end position="126"/>
    </location>
</feature>
<proteinExistence type="predicted"/>
<feature type="region of interest" description="Disordered" evidence="1">
    <location>
        <begin position="1"/>
        <end position="40"/>
    </location>
</feature>
<keyword evidence="2" id="KW-0812">Transmembrane</keyword>
<dbReference type="AlphaFoldDB" id="M0HFG4"/>